<dbReference type="NCBIfam" id="NF046064">
    <property type="entry name" value="MtxBflmRegRemA"/>
    <property type="match status" value="1"/>
</dbReference>
<dbReference type="STRING" id="1588748.HMPREF3182_01048"/>
<accession>A0A134CEI8</accession>
<dbReference type="Pfam" id="PF04025">
    <property type="entry name" value="RemA-like"/>
    <property type="match status" value="1"/>
</dbReference>
<organism evidence="2 3">
    <name type="scientific">Megasphaera hutchinsoni</name>
    <dbReference type="NCBI Taxonomy" id="1588748"/>
    <lineage>
        <taxon>Bacteria</taxon>
        <taxon>Bacillati</taxon>
        <taxon>Bacillota</taxon>
        <taxon>Negativicutes</taxon>
        <taxon>Veillonellales</taxon>
        <taxon>Veillonellaceae</taxon>
        <taxon>Megasphaera</taxon>
    </lineage>
</organism>
<reference evidence="3" key="1">
    <citation type="submission" date="2016-01" db="EMBL/GenBank/DDBJ databases">
        <authorList>
            <person name="Mitreva M."/>
            <person name="Pepin K.H."/>
            <person name="Mihindukulasuriya K.A."/>
            <person name="Fulton R."/>
            <person name="Fronick C."/>
            <person name="O'Laughlin M."/>
            <person name="Miner T."/>
            <person name="Herter B."/>
            <person name="Rosa B.A."/>
            <person name="Cordes M."/>
            <person name="Tomlinson C."/>
            <person name="Wollam A."/>
            <person name="Palsikar V.B."/>
            <person name="Mardis E.R."/>
            <person name="Wilson R.K."/>
        </authorList>
    </citation>
    <scope>NUCLEOTIDE SEQUENCE [LARGE SCALE GENOMIC DNA]</scope>
    <source>
        <strain evidence="3">KA00182</strain>
    </source>
</reference>
<name>A0A134CEI8_9FIRM</name>
<dbReference type="Proteomes" id="UP000070160">
    <property type="component" value="Unassembled WGS sequence"/>
</dbReference>
<dbReference type="InterPro" id="IPR007169">
    <property type="entry name" value="RemA-like"/>
</dbReference>
<comment type="similarity">
    <text evidence="1">Belongs to the RemA family.</text>
</comment>
<keyword evidence="3" id="KW-1185">Reference proteome</keyword>
<comment type="caution">
    <text evidence="2">The sequence shown here is derived from an EMBL/GenBank/DDBJ whole genome shotgun (WGS) entry which is preliminary data.</text>
</comment>
<evidence type="ECO:0000313" key="3">
    <source>
        <dbReference type="Proteomes" id="UP000070160"/>
    </source>
</evidence>
<evidence type="ECO:0000313" key="2">
    <source>
        <dbReference type="EMBL" id="KXB90625.1"/>
    </source>
</evidence>
<dbReference type="EMBL" id="LSDT01000044">
    <property type="protein sequence ID" value="KXB90625.1"/>
    <property type="molecule type" value="Genomic_DNA"/>
</dbReference>
<protein>
    <recommendedName>
        <fullName evidence="1">Putative regulatory protein HMPREF3182_01048</fullName>
    </recommendedName>
</protein>
<dbReference type="AlphaFoldDB" id="A0A134CEI8"/>
<gene>
    <name evidence="2" type="ORF">HMPREF3182_01048</name>
</gene>
<dbReference type="HAMAP" id="MF_01503">
    <property type="entry name" value="RemA"/>
    <property type="match status" value="1"/>
</dbReference>
<proteinExistence type="inferred from homology"/>
<dbReference type="PANTHER" id="PTHR38449:SF1">
    <property type="entry name" value="REGULATORY PROTEIN SSL2874-RELATED"/>
    <property type="match status" value="1"/>
</dbReference>
<dbReference type="PANTHER" id="PTHR38449">
    <property type="entry name" value="REGULATORY PROTEIN TM_1690-RELATED"/>
    <property type="match status" value="1"/>
</dbReference>
<dbReference type="PATRIC" id="fig|1588748.3.peg.1007"/>
<evidence type="ECO:0000256" key="1">
    <source>
        <dbReference type="HAMAP-Rule" id="MF_01503"/>
    </source>
</evidence>
<dbReference type="NCBIfam" id="NF003315">
    <property type="entry name" value="PRK04323.1"/>
    <property type="match status" value="1"/>
</dbReference>
<sequence length="105" mass="11850">MKLKRYENKYKILSDGERMSFNLLNIGFGNMVMGNKVVAIISPESAPIKRMIQEAREGNRLIDATFGRKTRALLIMDNGQIILSALQAETISHRLVTVEPEDTVE</sequence>